<dbReference type="EMBL" id="BJZT01000002">
    <property type="protein sequence ID" value="GEO97751.1"/>
    <property type="molecule type" value="Genomic_DNA"/>
</dbReference>
<sequence>MKRLARVAAWFDPRGRLSRRVYARVVVRLLLLSVALFCAAIVLGSQGWREAALAAVGGIVGIWLASLAQAIRRLHDRGRSGWWLSIPLILTALSFVPVETQADAHPLAVVAYTVATLVASAWFLMETLGRHGTAGPNGYGPEPPGR</sequence>
<proteinExistence type="predicted"/>
<evidence type="ECO:0000313" key="2">
    <source>
        <dbReference type="EMBL" id="GEO97751.1"/>
    </source>
</evidence>
<comment type="caution">
    <text evidence="2">The sequence shown here is derived from an EMBL/GenBank/DDBJ whole genome shotgun (WGS) entry which is preliminary data.</text>
</comment>
<accession>A0A512IJ69</accession>
<dbReference type="InterPro" id="IPR008523">
    <property type="entry name" value="DUF805"/>
</dbReference>
<dbReference type="Proteomes" id="UP000321258">
    <property type="component" value="Unassembled WGS sequence"/>
</dbReference>
<dbReference type="PANTHER" id="PTHR34980:SF3">
    <property type="entry name" value="BLR8105 PROTEIN"/>
    <property type="match status" value="1"/>
</dbReference>
<organism evidence="2 3">
    <name type="scientific">Methylobacterium haplocladii</name>
    <dbReference type="NCBI Taxonomy" id="1176176"/>
    <lineage>
        <taxon>Bacteria</taxon>
        <taxon>Pseudomonadati</taxon>
        <taxon>Pseudomonadota</taxon>
        <taxon>Alphaproteobacteria</taxon>
        <taxon>Hyphomicrobiales</taxon>
        <taxon>Methylobacteriaceae</taxon>
        <taxon>Methylobacterium</taxon>
    </lineage>
</organism>
<feature type="transmembrane region" description="Helical" evidence="1">
    <location>
        <begin position="104"/>
        <end position="124"/>
    </location>
</feature>
<dbReference type="AlphaFoldDB" id="A0A512IJ69"/>
<evidence type="ECO:0000313" key="3">
    <source>
        <dbReference type="Proteomes" id="UP000321258"/>
    </source>
</evidence>
<evidence type="ECO:0000256" key="1">
    <source>
        <dbReference type="SAM" id="Phobius"/>
    </source>
</evidence>
<feature type="transmembrane region" description="Helical" evidence="1">
    <location>
        <begin position="51"/>
        <end position="68"/>
    </location>
</feature>
<protein>
    <recommendedName>
        <fullName evidence="4">DUF805 domain-containing protein</fullName>
    </recommendedName>
</protein>
<dbReference type="Pfam" id="PF05656">
    <property type="entry name" value="DUF805"/>
    <property type="match status" value="1"/>
</dbReference>
<feature type="transmembrane region" description="Helical" evidence="1">
    <location>
        <begin position="21"/>
        <end position="45"/>
    </location>
</feature>
<reference evidence="2 3" key="1">
    <citation type="submission" date="2019-07" db="EMBL/GenBank/DDBJ databases">
        <title>Whole genome shotgun sequence of Methylobacterium haplocladii NBRC 107714.</title>
        <authorList>
            <person name="Hosoyama A."/>
            <person name="Uohara A."/>
            <person name="Ohji S."/>
            <person name="Ichikawa N."/>
        </authorList>
    </citation>
    <scope>NUCLEOTIDE SEQUENCE [LARGE SCALE GENOMIC DNA]</scope>
    <source>
        <strain evidence="2 3">NBRC 107714</strain>
    </source>
</reference>
<keyword evidence="3" id="KW-1185">Reference proteome</keyword>
<keyword evidence="1" id="KW-0812">Transmembrane</keyword>
<evidence type="ECO:0008006" key="4">
    <source>
        <dbReference type="Google" id="ProtNLM"/>
    </source>
</evidence>
<dbReference type="PANTHER" id="PTHR34980">
    <property type="entry name" value="INNER MEMBRANE PROTEIN-RELATED-RELATED"/>
    <property type="match status" value="1"/>
</dbReference>
<dbReference type="RefSeq" id="WP_210245042.1">
    <property type="nucleotide sequence ID" value="NZ_BJZT01000002.1"/>
</dbReference>
<keyword evidence="1" id="KW-1133">Transmembrane helix</keyword>
<keyword evidence="1" id="KW-0472">Membrane</keyword>
<feature type="transmembrane region" description="Helical" evidence="1">
    <location>
        <begin position="80"/>
        <end position="98"/>
    </location>
</feature>
<name>A0A512IJ69_9HYPH</name>
<dbReference type="GO" id="GO:0005886">
    <property type="term" value="C:plasma membrane"/>
    <property type="evidence" value="ECO:0007669"/>
    <property type="project" value="TreeGrafter"/>
</dbReference>
<gene>
    <name evidence="2" type="ORF">MHA02_01390</name>
</gene>